<organism evidence="2">
    <name type="scientific">Hordeum vulgare subsp. vulgare</name>
    <name type="common">Domesticated barley</name>
    <dbReference type="NCBI Taxonomy" id="112509"/>
    <lineage>
        <taxon>Eukaryota</taxon>
        <taxon>Viridiplantae</taxon>
        <taxon>Streptophyta</taxon>
        <taxon>Embryophyta</taxon>
        <taxon>Tracheophyta</taxon>
        <taxon>Spermatophyta</taxon>
        <taxon>Magnoliopsida</taxon>
        <taxon>Liliopsida</taxon>
        <taxon>Poales</taxon>
        <taxon>Poaceae</taxon>
        <taxon>BOP clade</taxon>
        <taxon>Pooideae</taxon>
        <taxon>Triticodae</taxon>
        <taxon>Triticeae</taxon>
        <taxon>Hordeinae</taxon>
        <taxon>Hordeum</taxon>
    </lineage>
</organism>
<keyword evidence="1" id="KW-0812">Transmembrane</keyword>
<feature type="transmembrane region" description="Helical" evidence="1">
    <location>
        <begin position="120"/>
        <end position="140"/>
    </location>
</feature>
<proteinExistence type="evidence at transcript level"/>
<evidence type="ECO:0000313" key="2">
    <source>
        <dbReference type="EMBL" id="BAK02866.1"/>
    </source>
</evidence>
<dbReference type="EMBL" id="AK371668">
    <property type="protein sequence ID" value="BAK02866.1"/>
    <property type="molecule type" value="mRNA"/>
</dbReference>
<protein>
    <submittedName>
        <fullName evidence="2">Predicted protein</fullName>
    </submittedName>
</protein>
<accession>F2E694</accession>
<keyword evidence="1" id="KW-0472">Membrane</keyword>
<reference evidence="2" key="1">
    <citation type="journal article" date="2011" name="Plant Physiol.">
        <title>Comprehensive sequence analysis of 24,783 barley full-length cDNAs derived from 12 clone libraries.</title>
        <authorList>
            <person name="Matsumoto T."/>
            <person name="Tanaka T."/>
            <person name="Sakai H."/>
            <person name="Amano N."/>
            <person name="Kanamori H."/>
            <person name="Kurita K."/>
            <person name="Kikuta A."/>
            <person name="Kamiya K."/>
            <person name="Yamamoto M."/>
            <person name="Ikawa H."/>
            <person name="Fujii N."/>
            <person name="Hori K."/>
            <person name="Itoh T."/>
            <person name="Sato K."/>
        </authorList>
    </citation>
    <scope>NUCLEOTIDE SEQUENCE</scope>
    <source>
        <tissue evidence="2">Shoot and root</tissue>
    </source>
</reference>
<name>F2E694_HORVV</name>
<sequence length="142" mass="16591">MFVPSRASCYLCLIKLTSYGICIPFLLDHNYLEVFIFALNYNFDLYRIEVQTARTAPWEPSWWLKKLIFLIPLSLQGKQGKRTNKLVWLSDASLVGQHVAEWHIVQRKSMRRNLCFSLKLCRTLFMCDCALIGSFFYALALV</sequence>
<keyword evidence="1" id="KW-1133">Transmembrane helix</keyword>
<evidence type="ECO:0000256" key="1">
    <source>
        <dbReference type="SAM" id="Phobius"/>
    </source>
</evidence>
<dbReference type="AlphaFoldDB" id="F2E694"/>